<keyword evidence="3" id="KW-1185">Reference proteome</keyword>
<protein>
    <submittedName>
        <fullName evidence="2 4">Uncharacterized protein</fullName>
    </submittedName>
</protein>
<evidence type="ECO:0000313" key="2">
    <source>
        <dbReference type="EMBL" id="VDM02217.1"/>
    </source>
</evidence>
<gene>
    <name evidence="2" type="ORF">SSLN_LOCUS15831</name>
</gene>
<feature type="compositionally biased region" description="Polar residues" evidence="1">
    <location>
        <begin position="10"/>
        <end position="21"/>
    </location>
</feature>
<name>A0A183TH83_SCHSO</name>
<sequence length="90" mass="10256">MFTPGVTSMAPPSQTAGTKSIWSDRLLEGILQRDKDDDDDDEQKGGVIHVEGDLEEEEFEETGWAENPLPPAGWSRKFRKRGKRVLRERE</sequence>
<evidence type="ECO:0000313" key="4">
    <source>
        <dbReference type="WBParaSite" id="SSLN_0001643401-mRNA-1"/>
    </source>
</evidence>
<feature type="compositionally biased region" description="Basic and acidic residues" evidence="1">
    <location>
        <begin position="25"/>
        <end position="35"/>
    </location>
</feature>
<reference evidence="2 3" key="2">
    <citation type="submission" date="2018-11" db="EMBL/GenBank/DDBJ databases">
        <authorList>
            <consortium name="Pathogen Informatics"/>
        </authorList>
    </citation>
    <scope>NUCLEOTIDE SEQUENCE [LARGE SCALE GENOMIC DNA]</scope>
    <source>
        <strain evidence="2 3">NST_G2</strain>
    </source>
</reference>
<accession>A0A183TH83</accession>
<dbReference type="EMBL" id="UYSU01040341">
    <property type="protein sequence ID" value="VDM02217.1"/>
    <property type="molecule type" value="Genomic_DNA"/>
</dbReference>
<dbReference type="Proteomes" id="UP000275846">
    <property type="component" value="Unassembled WGS sequence"/>
</dbReference>
<organism evidence="4">
    <name type="scientific">Schistocephalus solidus</name>
    <name type="common">Tapeworm</name>
    <dbReference type="NCBI Taxonomy" id="70667"/>
    <lineage>
        <taxon>Eukaryota</taxon>
        <taxon>Metazoa</taxon>
        <taxon>Spiralia</taxon>
        <taxon>Lophotrochozoa</taxon>
        <taxon>Platyhelminthes</taxon>
        <taxon>Cestoda</taxon>
        <taxon>Eucestoda</taxon>
        <taxon>Diphyllobothriidea</taxon>
        <taxon>Diphyllobothriidae</taxon>
        <taxon>Schistocephalus</taxon>
    </lineage>
</organism>
<feature type="region of interest" description="Disordered" evidence="1">
    <location>
        <begin position="1"/>
        <end position="90"/>
    </location>
</feature>
<evidence type="ECO:0000313" key="3">
    <source>
        <dbReference type="Proteomes" id="UP000275846"/>
    </source>
</evidence>
<feature type="compositionally biased region" description="Acidic residues" evidence="1">
    <location>
        <begin position="53"/>
        <end position="63"/>
    </location>
</feature>
<proteinExistence type="predicted"/>
<reference evidence="4" key="1">
    <citation type="submission" date="2016-06" db="UniProtKB">
        <authorList>
            <consortium name="WormBaseParasite"/>
        </authorList>
    </citation>
    <scope>IDENTIFICATION</scope>
</reference>
<evidence type="ECO:0000256" key="1">
    <source>
        <dbReference type="SAM" id="MobiDB-lite"/>
    </source>
</evidence>
<dbReference type="AlphaFoldDB" id="A0A183TH83"/>
<dbReference type="WBParaSite" id="SSLN_0001643401-mRNA-1">
    <property type="protein sequence ID" value="SSLN_0001643401-mRNA-1"/>
    <property type="gene ID" value="SSLN_0001643401"/>
</dbReference>